<dbReference type="EMBL" id="JAKNHQ010000013">
    <property type="protein sequence ID" value="MCG4611219.1"/>
    <property type="molecule type" value="Genomic_DNA"/>
</dbReference>
<dbReference type="Proteomes" id="UP001298681">
    <property type="component" value="Unassembled WGS sequence"/>
</dbReference>
<keyword evidence="2" id="KW-1185">Reference proteome</keyword>
<evidence type="ECO:0000313" key="2">
    <source>
        <dbReference type="Proteomes" id="UP001298681"/>
    </source>
</evidence>
<reference evidence="1 2" key="1">
    <citation type="submission" date="2022-01" db="EMBL/GenBank/DDBJ databases">
        <title>Collection of gut derived symbiotic bacterial strains cultured from healthy donors.</title>
        <authorList>
            <person name="Lin H."/>
            <person name="Kohout C."/>
            <person name="Waligurski E."/>
            <person name="Pamer E.G."/>
        </authorList>
    </citation>
    <scope>NUCLEOTIDE SEQUENCE [LARGE SCALE GENOMIC DNA]</scope>
    <source>
        <strain evidence="1 2">DFI.7.58</strain>
    </source>
</reference>
<name>A0ABS9MLA2_9FIRM</name>
<dbReference type="RefSeq" id="WP_191405745.1">
    <property type="nucleotide sequence ID" value="NZ_JAKNHQ010000013.1"/>
</dbReference>
<proteinExistence type="predicted"/>
<protein>
    <submittedName>
        <fullName evidence="1">Uncharacterized protein</fullName>
    </submittedName>
</protein>
<sequence>MKEDIRLDNRGVCLTCVQVDIDRSLLARQRAQAREYREGLEDCAKKWLDNLDFT</sequence>
<gene>
    <name evidence="1" type="ORF">L0P57_09785</name>
</gene>
<accession>A0ABS9MLA2</accession>
<organism evidence="1 2">
    <name type="scientific">Anaeromassilibacillus senegalensis</name>
    <dbReference type="NCBI Taxonomy" id="1673717"/>
    <lineage>
        <taxon>Bacteria</taxon>
        <taxon>Bacillati</taxon>
        <taxon>Bacillota</taxon>
        <taxon>Clostridia</taxon>
        <taxon>Eubacteriales</taxon>
        <taxon>Acutalibacteraceae</taxon>
        <taxon>Anaeromassilibacillus</taxon>
    </lineage>
</organism>
<evidence type="ECO:0000313" key="1">
    <source>
        <dbReference type="EMBL" id="MCG4611219.1"/>
    </source>
</evidence>
<comment type="caution">
    <text evidence="1">The sequence shown here is derived from an EMBL/GenBank/DDBJ whole genome shotgun (WGS) entry which is preliminary data.</text>
</comment>